<dbReference type="PANTHER" id="PTHR24207">
    <property type="entry name" value="ZYX102 PROTEIN"/>
    <property type="match status" value="1"/>
</dbReference>
<evidence type="ECO:0000256" key="4">
    <source>
        <dbReference type="ARBA" id="ARBA00023038"/>
    </source>
</evidence>
<keyword evidence="9" id="KW-1185">Reference proteome</keyword>
<reference evidence="9" key="2">
    <citation type="journal article" date="2013" name="Nature">
        <title>The zebrafish reference genome sequence and its relationship to the human genome.</title>
        <authorList>
            <consortium name="Genome Reference Consortium Zebrafish"/>
            <person name="Howe K."/>
            <person name="Clark M.D."/>
            <person name="Torroja C.F."/>
            <person name="Torrance J."/>
            <person name="Berthelot C."/>
            <person name="Muffato M."/>
            <person name="Collins J.E."/>
            <person name="Humphray S."/>
            <person name="McLaren K."/>
            <person name="Matthews L."/>
            <person name="McLaren S."/>
            <person name="Sealy I."/>
            <person name="Caccamo M."/>
            <person name="Churcher C."/>
            <person name="Scott C."/>
            <person name="Barrett J.C."/>
            <person name="Koch R."/>
            <person name="Rauch G.J."/>
            <person name="White S."/>
            <person name="Chow W."/>
            <person name="Kilian B."/>
            <person name="Quintais L.T."/>
            <person name="Guerra-Assuncao J.A."/>
            <person name="Zhou Y."/>
            <person name="Gu Y."/>
            <person name="Yen J."/>
            <person name="Vogel J.H."/>
            <person name="Eyre T."/>
            <person name="Redmond S."/>
            <person name="Banerjee R."/>
            <person name="Chi J."/>
            <person name="Fu B."/>
            <person name="Langley E."/>
            <person name="Maguire S.F."/>
            <person name="Laird G.K."/>
            <person name="Lloyd D."/>
            <person name="Kenyon E."/>
            <person name="Donaldson S."/>
            <person name="Sehra H."/>
            <person name="Almeida-King J."/>
            <person name="Loveland J."/>
            <person name="Trevanion S."/>
            <person name="Jones M."/>
            <person name="Quail M."/>
            <person name="Willey D."/>
            <person name="Hunt A."/>
            <person name="Burton J."/>
            <person name="Sims S."/>
            <person name="McLay K."/>
            <person name="Plumb B."/>
            <person name="Davis J."/>
            <person name="Clee C."/>
            <person name="Oliver K."/>
            <person name="Clark R."/>
            <person name="Riddle C."/>
            <person name="Elliot D."/>
            <person name="Eliott D."/>
            <person name="Threadgold G."/>
            <person name="Harden G."/>
            <person name="Ware D."/>
            <person name="Begum S."/>
            <person name="Mortimore B."/>
            <person name="Mortimer B."/>
            <person name="Kerry G."/>
            <person name="Heath P."/>
            <person name="Phillimore B."/>
            <person name="Tracey A."/>
            <person name="Corby N."/>
            <person name="Dunn M."/>
            <person name="Johnson C."/>
            <person name="Wood J."/>
            <person name="Clark S."/>
            <person name="Pelan S."/>
            <person name="Griffiths G."/>
            <person name="Smith M."/>
            <person name="Glithero R."/>
            <person name="Howden P."/>
            <person name="Barker N."/>
            <person name="Lloyd C."/>
            <person name="Stevens C."/>
            <person name="Harley J."/>
            <person name="Holt K."/>
            <person name="Panagiotidis G."/>
            <person name="Lovell J."/>
            <person name="Beasley H."/>
            <person name="Henderson C."/>
            <person name="Gordon D."/>
            <person name="Auger K."/>
            <person name="Wright D."/>
            <person name="Collins J."/>
            <person name="Raisen C."/>
            <person name="Dyer L."/>
            <person name="Leung K."/>
            <person name="Robertson L."/>
            <person name="Ambridge K."/>
            <person name="Leongamornlert D."/>
            <person name="McGuire S."/>
            <person name="Gilderthorp R."/>
            <person name="Griffiths C."/>
            <person name="Manthravadi D."/>
            <person name="Nichol S."/>
            <person name="Barker G."/>
            <person name="Whitehead S."/>
            <person name="Kay M."/>
            <person name="Brown J."/>
            <person name="Murnane C."/>
            <person name="Gray E."/>
            <person name="Humphries M."/>
            <person name="Sycamore N."/>
            <person name="Barker D."/>
            <person name="Saunders D."/>
            <person name="Wallis J."/>
            <person name="Babbage A."/>
            <person name="Hammond S."/>
            <person name="Mashreghi-Mohammadi M."/>
            <person name="Barr L."/>
            <person name="Martin S."/>
            <person name="Wray P."/>
            <person name="Ellington A."/>
            <person name="Matthews N."/>
            <person name="Ellwood M."/>
            <person name="Woodmansey R."/>
            <person name="Clark G."/>
            <person name="Cooper J."/>
            <person name="Cooper J."/>
            <person name="Tromans A."/>
            <person name="Grafham D."/>
            <person name="Skuce C."/>
            <person name="Pandian R."/>
            <person name="Andrews R."/>
            <person name="Harrison E."/>
            <person name="Kimberley A."/>
            <person name="Garnett J."/>
            <person name="Fosker N."/>
            <person name="Hall R."/>
            <person name="Garner P."/>
            <person name="Kelly D."/>
            <person name="Bird C."/>
            <person name="Palmer S."/>
            <person name="Gehring I."/>
            <person name="Berger A."/>
            <person name="Dooley C.M."/>
            <person name="Ersan-Urun Z."/>
            <person name="Eser C."/>
            <person name="Geiger H."/>
            <person name="Geisler M."/>
            <person name="Karotki L."/>
            <person name="Kirn A."/>
            <person name="Konantz J."/>
            <person name="Konantz M."/>
            <person name="Oberlander M."/>
            <person name="Rudolph-Geiger S."/>
            <person name="Teucke M."/>
            <person name="Lanz C."/>
            <person name="Raddatz G."/>
            <person name="Osoegawa K."/>
            <person name="Zhu B."/>
            <person name="Rapp A."/>
            <person name="Widaa S."/>
            <person name="Langford C."/>
            <person name="Yang F."/>
            <person name="Schuster S.C."/>
            <person name="Carter N.P."/>
            <person name="Harrow J."/>
            <person name="Ning Z."/>
            <person name="Herrero J."/>
            <person name="Searle S.M."/>
            <person name="Enright A."/>
            <person name="Geisler R."/>
            <person name="Plasterk R.H."/>
            <person name="Lee C."/>
            <person name="Westerfield M."/>
            <person name="de Jong P.J."/>
            <person name="Zon L.I."/>
            <person name="Postlethwait J.H."/>
            <person name="Nusslein-Volhard C."/>
            <person name="Hubbard T.J."/>
            <person name="Roest Crollius H."/>
            <person name="Rogers J."/>
            <person name="Stemple D.L."/>
        </authorList>
    </citation>
    <scope>NUCLEOTIDE SEQUENCE [LARGE SCALE GENOMIC DNA]</scope>
</reference>
<keyword evidence="2" id="KW-0677">Repeat</keyword>
<dbReference type="PhylomeDB" id="Q08B86"/>
<keyword evidence="3 5" id="KW-0862">Zinc</keyword>
<dbReference type="EMBL" id="BC124831">
    <property type="protein sequence ID" value="AAI24832.1"/>
    <property type="molecule type" value="mRNA"/>
</dbReference>
<evidence type="ECO:0000313" key="11">
    <source>
        <dbReference type="ZFIN" id="ZDB-GENE-061013-662"/>
    </source>
</evidence>
<dbReference type="AlphaFoldDB" id="Q08B86"/>
<dbReference type="GlyGen" id="Q08B86">
    <property type="glycosylation" value="1 site"/>
</dbReference>
<dbReference type="GeneID" id="768160"/>
<dbReference type="InterPro" id="IPR001781">
    <property type="entry name" value="Znf_LIM"/>
</dbReference>
<feature type="compositionally biased region" description="Polar residues" evidence="6">
    <location>
        <begin position="25"/>
        <end position="44"/>
    </location>
</feature>
<evidence type="ECO:0000259" key="7">
    <source>
        <dbReference type="PROSITE" id="PS50023"/>
    </source>
</evidence>
<protein>
    <submittedName>
        <fullName evidence="10">Filamin-binding LIM protein 1</fullName>
    </submittedName>
    <submittedName>
        <fullName evidence="8">Zgc:154176</fullName>
    </submittedName>
</protein>
<dbReference type="KEGG" id="dre:768160"/>
<dbReference type="Proteomes" id="UP000000437">
    <property type="component" value="Chromosome 22"/>
</dbReference>
<dbReference type="OrthoDB" id="25414at2759"/>
<evidence type="ECO:0000313" key="9">
    <source>
        <dbReference type="Proteomes" id="UP000000437"/>
    </source>
</evidence>
<evidence type="ECO:0000256" key="1">
    <source>
        <dbReference type="ARBA" id="ARBA00022723"/>
    </source>
</evidence>
<feature type="domain" description="LIM zinc-binding" evidence="7">
    <location>
        <begin position="103"/>
        <end position="162"/>
    </location>
</feature>
<dbReference type="Reactome" id="R-DRE-446353">
    <property type="pathway name" value="Cell-extracellular matrix interactions"/>
</dbReference>
<dbReference type="GO" id="GO:0046872">
    <property type="term" value="F:metal ion binding"/>
    <property type="evidence" value="ECO:0007669"/>
    <property type="project" value="UniProtKB-KW"/>
</dbReference>
<evidence type="ECO:0000256" key="3">
    <source>
        <dbReference type="ARBA" id="ARBA00022833"/>
    </source>
</evidence>
<dbReference type="PROSITE" id="PS50023">
    <property type="entry name" value="LIM_DOMAIN_2"/>
    <property type="match status" value="3"/>
</dbReference>
<dbReference type="Pfam" id="PF00412">
    <property type="entry name" value="LIM"/>
    <property type="match status" value="3"/>
</dbReference>
<dbReference type="ZFIN" id="ZDB-GENE-061013-662">
    <property type="gene designation" value="fblim1"/>
</dbReference>
<keyword evidence="4 5" id="KW-0440">LIM domain</keyword>
<dbReference type="GO" id="GO:0031005">
    <property type="term" value="F:filamin binding"/>
    <property type="evidence" value="ECO:0000318"/>
    <property type="project" value="GO_Central"/>
</dbReference>
<reference evidence="10" key="3">
    <citation type="journal article" date="2015" name="Nat. Commun.">
        <title>RFX transcription factors are essential for hearing in mice.</title>
        <authorList>
            <person name="Elkon R."/>
            <person name="Milon B."/>
            <person name="Morrison L."/>
            <person name="Shah M."/>
            <person name="Vijayakumar S."/>
            <person name="Racherla M."/>
            <person name="Leitch C.C."/>
            <person name="Silipino L."/>
            <person name="Hadi S."/>
            <person name="Weiss-Gayet M."/>
            <person name="Barras E."/>
            <person name="Schmid C.D."/>
            <person name="Ait-Lounis A."/>
            <person name="Barnes A."/>
            <person name="Song Y."/>
            <person name="Eisenman D.J."/>
            <person name="Eliyahu E."/>
            <person name="Frolenkov G.I."/>
            <person name="Strome S.E."/>
            <person name="Durand B."/>
            <person name="Zaghloul N.A."/>
            <person name="Jones S.M."/>
            <person name="Reith W."/>
            <person name="Hertzano R."/>
        </authorList>
    </citation>
    <scope>NUCLEOTIDE SEQUENCE</scope>
</reference>
<dbReference type="SMART" id="SM00132">
    <property type="entry name" value="LIM"/>
    <property type="match status" value="3"/>
</dbReference>
<evidence type="ECO:0000256" key="2">
    <source>
        <dbReference type="ARBA" id="ARBA00022737"/>
    </source>
</evidence>
<dbReference type="GO" id="GO:0005925">
    <property type="term" value="C:focal adhesion"/>
    <property type="evidence" value="ECO:0000318"/>
    <property type="project" value="GO_Central"/>
</dbReference>
<sequence length="292" mass="31721">MASAAPQKRMVSSVFITLASPSRATVTPTAHGQHSPARAQNTAPTGPCRTHVVSGVPPAPRDLCDPKRDLSGGPAEDGAVLRSAPSAGGQEKQQSDTHTHCSDVCGFCRKQVSPCESAIVALNRCYHSGCFQCRQCCAPLAGRQYYSRSGLPLCEACHQASLEPCWACGDVIKDHVIRALERAYHPPCFVCTTCRQPIGEQRFAQGEVGEVYCLQDYYRKYAPQCGVCGLMIIPRDDGTDSFTVECLGRSYHEDCYRCQVCAVLLSPEPDERGCHPLDGQMLCRTCHSALIH</sequence>
<accession>Q08B86</accession>
<organism evidence="8">
    <name type="scientific">Danio rerio</name>
    <name type="common">Zebrafish</name>
    <name type="synonym">Brachydanio rerio</name>
    <dbReference type="NCBI Taxonomy" id="7955"/>
    <lineage>
        <taxon>Eukaryota</taxon>
        <taxon>Metazoa</taxon>
        <taxon>Chordata</taxon>
        <taxon>Craniata</taxon>
        <taxon>Vertebrata</taxon>
        <taxon>Euteleostomi</taxon>
        <taxon>Actinopterygii</taxon>
        <taxon>Neopterygii</taxon>
        <taxon>Teleostei</taxon>
        <taxon>Ostariophysi</taxon>
        <taxon>Cypriniformes</taxon>
        <taxon>Danionidae</taxon>
        <taxon>Danioninae</taxon>
        <taxon>Danio</taxon>
    </lineage>
</organism>
<name>Q08B86_DANRE</name>
<proteinExistence type="evidence at transcript level"/>
<dbReference type="CTD" id="54751"/>
<gene>
    <name evidence="10 11" type="primary">fblim1</name>
    <name evidence="10" type="synonym">fa28a10</name>
    <name evidence="10" type="synonym">wu:fa28a10</name>
    <name evidence="8 10" type="ORF">zgc:154176</name>
</gene>
<evidence type="ECO:0000256" key="6">
    <source>
        <dbReference type="SAM" id="MobiDB-lite"/>
    </source>
</evidence>
<evidence type="ECO:0000313" key="10">
    <source>
        <dbReference type="RefSeq" id="NP_001070771.1"/>
    </source>
</evidence>
<reference evidence="10" key="4">
    <citation type="journal article" date="2016" name="BMC Genomics">
        <title>Gene evolution and gene expression after whole genome duplication in fish: the PhyloFish database.</title>
        <authorList>
            <person name="Pasquier J."/>
            <person name="Cabau C."/>
            <person name="Nguyen T."/>
            <person name="Jouanno E."/>
            <person name="Severac D."/>
            <person name="Braasch I."/>
            <person name="Journot L."/>
            <person name="Pontarotti P."/>
            <person name="Klopp C."/>
            <person name="Postlethwait J.H."/>
            <person name="Guiguen Y."/>
            <person name="Bobe J."/>
        </authorList>
    </citation>
    <scope>NUCLEOTIDE SEQUENCE</scope>
</reference>
<dbReference type="SUPFAM" id="SSF57716">
    <property type="entry name" value="Glucocorticoid receptor-like (DNA-binding domain)"/>
    <property type="match status" value="2"/>
</dbReference>
<evidence type="ECO:0000313" key="8">
    <source>
        <dbReference type="EMBL" id="AAI24832.1"/>
    </source>
</evidence>
<evidence type="ECO:0000256" key="5">
    <source>
        <dbReference type="PROSITE-ProRule" id="PRU00125"/>
    </source>
</evidence>
<dbReference type="PANTHER" id="PTHR24207:SF1">
    <property type="entry name" value="FILAMIN-BINDING LIM PROTEIN 1"/>
    <property type="match status" value="1"/>
</dbReference>
<feature type="domain" description="LIM zinc-binding" evidence="7">
    <location>
        <begin position="224"/>
        <end position="292"/>
    </location>
</feature>
<dbReference type="FunFam" id="2.10.110.10:FF:000086">
    <property type="entry name" value="Filamin binding LIM protein 1"/>
    <property type="match status" value="1"/>
</dbReference>
<feature type="domain" description="LIM zinc-binding" evidence="7">
    <location>
        <begin position="163"/>
        <end position="223"/>
    </location>
</feature>
<keyword evidence="1 5" id="KW-0479">Metal-binding</keyword>
<dbReference type="PROSITE" id="PS00478">
    <property type="entry name" value="LIM_DOMAIN_1"/>
    <property type="match status" value="1"/>
</dbReference>
<reference evidence="8" key="1">
    <citation type="submission" date="2006-10" db="EMBL/GenBank/DDBJ databases">
        <authorList>
            <consortium name="NIH - Zebrafish Gene Collection (ZGC) project"/>
        </authorList>
    </citation>
    <scope>NUCLEOTIDE SEQUENCE [LARGE SCALE MRNA]</scope>
    <source>
        <tissue evidence="8">Whole</tissue>
    </source>
</reference>
<dbReference type="Gene3D" id="2.10.110.10">
    <property type="entry name" value="Cysteine Rich Protein"/>
    <property type="match status" value="3"/>
</dbReference>
<feature type="region of interest" description="Disordered" evidence="6">
    <location>
        <begin position="25"/>
        <end position="97"/>
    </location>
</feature>
<dbReference type="GO" id="GO:0098609">
    <property type="term" value="P:cell-cell adhesion"/>
    <property type="evidence" value="ECO:0000318"/>
    <property type="project" value="GO_Central"/>
</dbReference>
<dbReference type="AGR" id="ZFIN:ZDB-GENE-061013-662"/>
<dbReference type="GO" id="GO:0001725">
    <property type="term" value="C:stress fiber"/>
    <property type="evidence" value="ECO:0000318"/>
    <property type="project" value="GO_Central"/>
</dbReference>
<dbReference type="RefSeq" id="NP_001070771.1">
    <property type="nucleotide sequence ID" value="NM_001077303.1"/>
</dbReference>
<reference evidence="10" key="5">
    <citation type="submission" date="2025-04" db="UniProtKB">
        <authorList>
            <consortium name="RefSeq"/>
        </authorList>
    </citation>
    <scope>IDENTIFICATION</scope>
</reference>